<sequence>MTTFVPRAPYTKEELAQLYPQELELQLVQVVSTSNLKEKWHNPLRFLESNFTLATSSWSGIQSRPILHDSHNWPYCNSARQFSSVVMATTDWSKWDQLKYRRRLETFGLDDGPGTPPIKTSISKF</sequence>
<keyword evidence="2" id="KW-1185">Reference proteome</keyword>
<dbReference type="Proteomes" id="UP001140513">
    <property type="component" value="Unassembled WGS sequence"/>
</dbReference>
<proteinExistence type="predicted"/>
<dbReference type="EMBL" id="JAPEUX010000001">
    <property type="protein sequence ID" value="KAJ4360348.1"/>
    <property type="molecule type" value="Genomic_DNA"/>
</dbReference>
<dbReference type="GeneID" id="80904440"/>
<name>A0A9W9CFD8_9PLEO</name>
<accession>A0A9W9CFD8</accession>
<dbReference type="RefSeq" id="XP_056076550.1">
    <property type="nucleotide sequence ID" value="XM_056209728.1"/>
</dbReference>
<reference evidence="1" key="1">
    <citation type="submission" date="2022-10" db="EMBL/GenBank/DDBJ databases">
        <title>Tapping the CABI collections for fungal endophytes: first genome assemblies for Collariella, Neodidymelliopsis, Ascochyta clinopodiicola, Didymella pomorum, Didymosphaeria variabile, Neocosmospora piperis and Neocucurbitaria cava.</title>
        <authorList>
            <person name="Hill R."/>
        </authorList>
    </citation>
    <scope>NUCLEOTIDE SEQUENCE</scope>
    <source>
        <strain evidence="1">IMI 356815</strain>
    </source>
</reference>
<evidence type="ECO:0000313" key="1">
    <source>
        <dbReference type="EMBL" id="KAJ4360348.1"/>
    </source>
</evidence>
<gene>
    <name evidence="1" type="ORF">N0V89_000910</name>
</gene>
<dbReference type="AlphaFoldDB" id="A0A9W9CFD8"/>
<organism evidence="1 2">
    <name type="scientific">Didymosphaeria variabile</name>
    <dbReference type="NCBI Taxonomy" id="1932322"/>
    <lineage>
        <taxon>Eukaryota</taxon>
        <taxon>Fungi</taxon>
        <taxon>Dikarya</taxon>
        <taxon>Ascomycota</taxon>
        <taxon>Pezizomycotina</taxon>
        <taxon>Dothideomycetes</taxon>
        <taxon>Pleosporomycetidae</taxon>
        <taxon>Pleosporales</taxon>
        <taxon>Massarineae</taxon>
        <taxon>Didymosphaeriaceae</taxon>
        <taxon>Didymosphaeria</taxon>
    </lineage>
</organism>
<comment type="caution">
    <text evidence="1">The sequence shown here is derived from an EMBL/GenBank/DDBJ whole genome shotgun (WGS) entry which is preliminary data.</text>
</comment>
<protein>
    <submittedName>
        <fullName evidence="1">Uncharacterized protein</fullName>
    </submittedName>
</protein>
<evidence type="ECO:0000313" key="2">
    <source>
        <dbReference type="Proteomes" id="UP001140513"/>
    </source>
</evidence>